<keyword evidence="5" id="KW-0328">Glycosyltransferase</keyword>
<comment type="catalytic activity">
    <reaction evidence="12">
        <text>a di-trans,poly-cis-dolichyl phosphate + UDP-alpha-D-glucose = a di-trans,poly-cis-dolichyl beta-D-glucosyl phosphate + UDP</text>
        <dbReference type="Rhea" id="RHEA:15401"/>
        <dbReference type="Rhea" id="RHEA-COMP:19498"/>
        <dbReference type="Rhea" id="RHEA-COMP:19502"/>
        <dbReference type="ChEBI" id="CHEBI:57525"/>
        <dbReference type="ChEBI" id="CHEBI:57683"/>
        <dbReference type="ChEBI" id="CHEBI:58223"/>
        <dbReference type="ChEBI" id="CHEBI:58885"/>
        <dbReference type="EC" id="2.4.1.117"/>
    </reaction>
    <physiologicalReaction direction="left-to-right" evidence="12">
        <dbReference type="Rhea" id="RHEA:15402"/>
    </physiologicalReaction>
</comment>
<evidence type="ECO:0000256" key="11">
    <source>
        <dbReference type="ARBA" id="ARBA00023136"/>
    </source>
</evidence>
<comment type="similarity">
    <text evidence="3">Belongs to the glycosyltransferase 2 family.</text>
</comment>
<dbReference type="GO" id="GO:0006487">
    <property type="term" value="P:protein N-linked glycosylation"/>
    <property type="evidence" value="ECO:0007669"/>
    <property type="project" value="TreeGrafter"/>
</dbReference>
<dbReference type="InterPro" id="IPR035518">
    <property type="entry name" value="DPG_synthase"/>
</dbReference>
<gene>
    <name evidence="14" type="ORF">CUN48_02355</name>
</gene>
<dbReference type="GO" id="GO:0004581">
    <property type="term" value="F:dolichyl-phosphate beta-glucosyltransferase activity"/>
    <property type="evidence" value="ECO:0007669"/>
    <property type="project" value="UniProtKB-EC"/>
</dbReference>
<dbReference type="SUPFAM" id="SSF53448">
    <property type="entry name" value="Nucleotide-diphospho-sugar transferases"/>
    <property type="match status" value="1"/>
</dbReference>
<accession>A0A2M8QFV8</accession>
<dbReference type="Proteomes" id="UP000230790">
    <property type="component" value="Unassembled WGS sequence"/>
</dbReference>
<evidence type="ECO:0000256" key="7">
    <source>
        <dbReference type="ARBA" id="ARBA00022692"/>
    </source>
</evidence>
<keyword evidence="7" id="KW-0812">Transmembrane</keyword>
<reference evidence="14 15" key="1">
    <citation type="submission" date="2017-11" db="EMBL/GenBank/DDBJ databases">
        <title>Evolution of Phototrophy in the Chloroflexi Phylum Driven by Horizontal Gene Transfer.</title>
        <authorList>
            <person name="Ward L.M."/>
            <person name="Hemp J."/>
            <person name="Shih P.M."/>
            <person name="Mcglynn S.E."/>
            <person name="Fischer W."/>
        </authorList>
    </citation>
    <scope>NUCLEOTIDE SEQUENCE [LARGE SCALE GENOMIC DNA]</scope>
    <source>
        <strain evidence="14">JP3_7</strain>
    </source>
</reference>
<keyword evidence="6 14" id="KW-0808">Transferase</keyword>
<evidence type="ECO:0000256" key="1">
    <source>
        <dbReference type="ARBA" id="ARBA00004389"/>
    </source>
</evidence>
<protein>
    <recommendedName>
        <fullName evidence="4">dolichyl-phosphate beta-glucosyltransferase</fullName>
        <ecNumber evidence="4">2.4.1.117</ecNumber>
    </recommendedName>
</protein>
<evidence type="ECO:0000313" key="14">
    <source>
        <dbReference type="EMBL" id="PJF48664.1"/>
    </source>
</evidence>
<evidence type="ECO:0000256" key="9">
    <source>
        <dbReference type="ARBA" id="ARBA00022968"/>
    </source>
</evidence>
<proteinExistence type="inferred from homology"/>
<dbReference type="InterPro" id="IPR001173">
    <property type="entry name" value="Glyco_trans_2-like"/>
</dbReference>
<evidence type="ECO:0000256" key="10">
    <source>
        <dbReference type="ARBA" id="ARBA00022989"/>
    </source>
</evidence>
<organism evidence="14 15">
    <name type="scientific">Candidatus Thermofonsia Clade 3 bacterium</name>
    <dbReference type="NCBI Taxonomy" id="2364212"/>
    <lineage>
        <taxon>Bacteria</taxon>
        <taxon>Bacillati</taxon>
        <taxon>Chloroflexota</taxon>
        <taxon>Candidatus Thermofontia</taxon>
        <taxon>Candidatus Thermofonsia Clade 3</taxon>
    </lineage>
</organism>
<evidence type="ECO:0000259" key="13">
    <source>
        <dbReference type="Pfam" id="PF00535"/>
    </source>
</evidence>
<keyword evidence="9" id="KW-0735">Signal-anchor</keyword>
<comment type="subcellular location">
    <subcellularLocation>
        <location evidence="1">Endoplasmic reticulum membrane</location>
        <topology evidence="1">Single-pass membrane protein</topology>
    </subcellularLocation>
</comment>
<dbReference type="PANTHER" id="PTHR10859:SF91">
    <property type="entry name" value="DOLICHYL-PHOSPHATE BETA-GLUCOSYLTRANSFERASE"/>
    <property type="match status" value="1"/>
</dbReference>
<feature type="domain" description="Glycosyltransferase 2-like" evidence="13">
    <location>
        <begin position="20"/>
        <end position="187"/>
    </location>
</feature>
<dbReference type="CDD" id="cd04188">
    <property type="entry name" value="DPG_synthase"/>
    <property type="match status" value="1"/>
</dbReference>
<dbReference type="Pfam" id="PF00535">
    <property type="entry name" value="Glycos_transf_2"/>
    <property type="match status" value="1"/>
</dbReference>
<dbReference type="Gene3D" id="3.90.550.10">
    <property type="entry name" value="Spore Coat Polysaccharide Biosynthesis Protein SpsA, Chain A"/>
    <property type="match status" value="1"/>
</dbReference>
<keyword evidence="11" id="KW-0472">Membrane</keyword>
<evidence type="ECO:0000256" key="12">
    <source>
        <dbReference type="ARBA" id="ARBA00045097"/>
    </source>
</evidence>
<evidence type="ECO:0000256" key="4">
    <source>
        <dbReference type="ARBA" id="ARBA00012583"/>
    </source>
</evidence>
<comment type="caution">
    <text evidence="14">The sequence shown here is derived from an EMBL/GenBank/DDBJ whole genome shotgun (WGS) entry which is preliminary data.</text>
</comment>
<dbReference type="PANTHER" id="PTHR10859">
    <property type="entry name" value="GLYCOSYL TRANSFERASE"/>
    <property type="match status" value="1"/>
</dbReference>
<evidence type="ECO:0000256" key="6">
    <source>
        <dbReference type="ARBA" id="ARBA00022679"/>
    </source>
</evidence>
<evidence type="ECO:0000256" key="5">
    <source>
        <dbReference type="ARBA" id="ARBA00022676"/>
    </source>
</evidence>
<dbReference type="EC" id="2.4.1.117" evidence="4"/>
<dbReference type="EMBL" id="PGTN01000009">
    <property type="protein sequence ID" value="PJF48664.1"/>
    <property type="molecule type" value="Genomic_DNA"/>
</dbReference>
<keyword evidence="8" id="KW-0256">Endoplasmic reticulum</keyword>
<comment type="pathway">
    <text evidence="2">Protein modification; protein glycosylation.</text>
</comment>
<sequence length="252" mass="29056">MAVVAMANPIAAQSSKTLDVVIPVYNEERDLEPSVTKLRDFLKQNCPYRWRIVVADNASTDRTLEIAKALAREYPGEVTYIHLDQKGRGRALKQAWLVSDADVVCYMDVDLSTNLNHLMPMVDPLFAGEYHVATGSRLMPGARVTRQFKREVISRAYNLIVKLMFPRRRFSDAQCGFKALSRQAVKDLVPYIQDNCWFFDSELLIRAEQQGYKIWEVPVEWIEDLDSRVKIIPTAIEDLKGLWRVRTSKFRE</sequence>
<name>A0A2M8QFV8_9CHLR</name>
<dbReference type="InterPro" id="IPR029044">
    <property type="entry name" value="Nucleotide-diphossugar_trans"/>
</dbReference>
<evidence type="ECO:0000256" key="8">
    <source>
        <dbReference type="ARBA" id="ARBA00022824"/>
    </source>
</evidence>
<evidence type="ECO:0000313" key="15">
    <source>
        <dbReference type="Proteomes" id="UP000230790"/>
    </source>
</evidence>
<keyword evidence="10" id="KW-1133">Transmembrane helix</keyword>
<dbReference type="AlphaFoldDB" id="A0A2M8QFV8"/>
<evidence type="ECO:0000256" key="3">
    <source>
        <dbReference type="ARBA" id="ARBA00006739"/>
    </source>
</evidence>
<evidence type="ECO:0000256" key="2">
    <source>
        <dbReference type="ARBA" id="ARBA00004922"/>
    </source>
</evidence>